<dbReference type="PANTHER" id="PTHR30328:SF54">
    <property type="entry name" value="HTH-TYPE TRANSCRIPTIONAL REPRESSOR SCO4008"/>
    <property type="match status" value="1"/>
</dbReference>
<feature type="domain" description="HTH tetR-type" evidence="3">
    <location>
        <begin position="1"/>
        <end position="53"/>
    </location>
</feature>
<evidence type="ECO:0000259" key="3">
    <source>
        <dbReference type="PROSITE" id="PS50977"/>
    </source>
</evidence>
<organism evidence="4 5">
    <name type="scientific">Algibacter lectus</name>
    <dbReference type="NCBI Taxonomy" id="221126"/>
    <lineage>
        <taxon>Bacteria</taxon>
        <taxon>Pseudomonadati</taxon>
        <taxon>Bacteroidota</taxon>
        <taxon>Flavobacteriia</taxon>
        <taxon>Flavobacteriales</taxon>
        <taxon>Flavobacteriaceae</taxon>
        <taxon>Algibacter</taxon>
    </lineage>
</organism>
<feature type="DNA-binding region" description="H-T-H motif" evidence="2">
    <location>
        <begin position="24"/>
        <end position="43"/>
    </location>
</feature>
<evidence type="ECO:0000313" key="5">
    <source>
        <dbReference type="Proteomes" id="UP000029644"/>
    </source>
</evidence>
<accession>A0A090VZQ7</accession>
<keyword evidence="1 2" id="KW-0238">DNA-binding</keyword>
<protein>
    <recommendedName>
        <fullName evidence="3">HTH tetR-type domain-containing protein</fullName>
    </recommendedName>
</protein>
<dbReference type="PANTHER" id="PTHR30328">
    <property type="entry name" value="TRANSCRIPTIONAL REPRESSOR"/>
    <property type="match status" value="1"/>
</dbReference>
<dbReference type="EMBL" id="BBNQ01000001">
    <property type="protein sequence ID" value="GAL60762.1"/>
    <property type="molecule type" value="Genomic_DNA"/>
</dbReference>
<dbReference type="AlphaFoldDB" id="A0A090VZQ7"/>
<dbReference type="PROSITE" id="PS50977">
    <property type="entry name" value="HTH_TETR_2"/>
    <property type="match status" value="1"/>
</dbReference>
<dbReference type="InterPro" id="IPR050109">
    <property type="entry name" value="HTH-type_TetR-like_transc_reg"/>
</dbReference>
<sequence>MITKKELLSCAINKFTQLGSKHVSLDEIARTLGISKKTIYTFFKNKEDLVTAS</sequence>
<evidence type="ECO:0000256" key="1">
    <source>
        <dbReference type="ARBA" id="ARBA00023125"/>
    </source>
</evidence>
<comment type="caution">
    <text evidence="4">The sequence shown here is derived from an EMBL/GenBank/DDBJ whole genome shotgun (WGS) entry which is preliminary data.</text>
</comment>
<dbReference type="PRINTS" id="PR00455">
    <property type="entry name" value="HTHTETR"/>
</dbReference>
<reference evidence="4 5" key="1">
    <citation type="journal article" date="2014" name="Genome Announc.">
        <title>Draft Genome Sequences of Marine Flavobacterium Algibacter lectus Strains SS8 and NR4.</title>
        <authorList>
            <person name="Takatani N."/>
            <person name="Nakanishi M."/>
            <person name="Meirelles P."/>
            <person name="Mino S."/>
            <person name="Suda W."/>
            <person name="Oshima K."/>
            <person name="Hattori M."/>
            <person name="Ohkuma M."/>
            <person name="Hosokawa M."/>
            <person name="Miyashita K."/>
            <person name="Thompson F.L."/>
            <person name="Niwa A."/>
            <person name="Sawabe T."/>
            <person name="Sawabe T."/>
        </authorList>
    </citation>
    <scope>NUCLEOTIDE SEQUENCE [LARGE SCALE GENOMIC DNA]</scope>
    <source>
        <strain evidence="4 5">JCM 19300</strain>
    </source>
</reference>
<dbReference type="Proteomes" id="UP000029644">
    <property type="component" value="Unassembled WGS sequence"/>
</dbReference>
<evidence type="ECO:0000313" key="4">
    <source>
        <dbReference type="EMBL" id="GAL60762.1"/>
    </source>
</evidence>
<dbReference type="GO" id="GO:0003677">
    <property type="term" value="F:DNA binding"/>
    <property type="evidence" value="ECO:0007669"/>
    <property type="project" value="UniProtKB-UniRule"/>
</dbReference>
<name>A0A090VZQ7_9FLAO</name>
<dbReference type="RefSeq" id="WP_238568275.1">
    <property type="nucleotide sequence ID" value="NZ_BBNQ01000001.1"/>
</dbReference>
<evidence type="ECO:0000256" key="2">
    <source>
        <dbReference type="PROSITE-ProRule" id="PRU00335"/>
    </source>
</evidence>
<dbReference type="InterPro" id="IPR001647">
    <property type="entry name" value="HTH_TetR"/>
</dbReference>
<dbReference type="SUPFAM" id="SSF46689">
    <property type="entry name" value="Homeodomain-like"/>
    <property type="match status" value="1"/>
</dbReference>
<dbReference type="InterPro" id="IPR009057">
    <property type="entry name" value="Homeodomain-like_sf"/>
</dbReference>
<proteinExistence type="predicted"/>
<dbReference type="Gene3D" id="1.10.357.10">
    <property type="entry name" value="Tetracycline Repressor, domain 2"/>
    <property type="match status" value="1"/>
</dbReference>
<dbReference type="Pfam" id="PF00440">
    <property type="entry name" value="TetR_N"/>
    <property type="match status" value="1"/>
</dbReference>
<gene>
    <name evidence="4" type="ORF">JCM19300_3700</name>
</gene>